<dbReference type="Proteomes" id="UP000776276">
    <property type="component" value="Unassembled WGS sequence"/>
</dbReference>
<evidence type="ECO:0000313" key="3">
    <source>
        <dbReference type="Proteomes" id="UP000776276"/>
    </source>
</evidence>
<evidence type="ECO:0000256" key="1">
    <source>
        <dbReference type="SAM" id="Phobius"/>
    </source>
</evidence>
<protein>
    <submittedName>
        <fullName evidence="2">PRC-barrel domain containing protein</fullName>
    </submittedName>
</protein>
<organism evidence="2 3">
    <name type="scientific">Sphingomonas quercus</name>
    <dbReference type="NCBI Taxonomy" id="2842451"/>
    <lineage>
        <taxon>Bacteria</taxon>
        <taxon>Pseudomonadati</taxon>
        <taxon>Pseudomonadota</taxon>
        <taxon>Alphaproteobacteria</taxon>
        <taxon>Sphingomonadales</taxon>
        <taxon>Sphingomonadaceae</taxon>
        <taxon>Sphingomonas</taxon>
    </lineage>
</organism>
<feature type="transmembrane region" description="Helical" evidence="1">
    <location>
        <begin position="72"/>
        <end position="90"/>
    </location>
</feature>
<feature type="transmembrane region" description="Helical" evidence="1">
    <location>
        <begin position="44"/>
        <end position="65"/>
    </location>
</feature>
<keyword evidence="3" id="KW-1185">Reference proteome</keyword>
<proteinExistence type="predicted"/>
<comment type="caution">
    <text evidence="2">The sequence shown here is derived from an EMBL/GenBank/DDBJ whole genome shotgun (WGS) entry which is preliminary data.</text>
</comment>
<keyword evidence="1" id="KW-1133">Transmembrane helix</keyword>
<reference evidence="2 3" key="1">
    <citation type="submission" date="2021-06" db="EMBL/GenBank/DDBJ databases">
        <title>Sphingomonas sp. XMGL2, whole genome shotgun sequencing project.</title>
        <authorList>
            <person name="Zhao G."/>
            <person name="Shen L."/>
        </authorList>
    </citation>
    <scope>NUCLEOTIDE SEQUENCE [LARGE SCALE GENOMIC DNA]</scope>
    <source>
        <strain evidence="2 3">XMGL2</strain>
    </source>
</reference>
<gene>
    <name evidence="2" type="ORF">KOF26_02865</name>
</gene>
<dbReference type="EMBL" id="JAHKRT010000001">
    <property type="protein sequence ID" value="MBU3076795.1"/>
    <property type="molecule type" value="Genomic_DNA"/>
</dbReference>
<name>A0ABS6BHU1_9SPHN</name>
<feature type="transmembrane region" description="Helical" evidence="1">
    <location>
        <begin position="20"/>
        <end position="38"/>
    </location>
</feature>
<accession>A0ABS6BHU1</accession>
<evidence type="ECO:0000313" key="2">
    <source>
        <dbReference type="EMBL" id="MBU3076795.1"/>
    </source>
</evidence>
<sequence>MLTLRRRDDRKGRGSLMEQIAGWVAPIATMLAAMMTAANLGARITGWGFVVFTVGSIAWSVVAIVTGQANLLWTNGFLTFVNLVGIWRWLGRQARYDDGGEAAAARSAAARTPSLFPIGALAGARLVGRDGAPIATVIEGMMRCSDASLAYLVVSEGGVAGVGERLHALPLDELSLAEGTIACRLTAQELEARPVLDTEAWPASAGEVRQHPLP</sequence>
<keyword evidence="1" id="KW-0472">Membrane</keyword>
<keyword evidence="1" id="KW-0812">Transmembrane</keyword>